<dbReference type="Gene3D" id="2.170.140.10">
    <property type="entry name" value="Chitin binding domain"/>
    <property type="match status" value="1"/>
</dbReference>
<dbReference type="Pfam" id="PF01607">
    <property type="entry name" value="CBM_14"/>
    <property type="match status" value="1"/>
</dbReference>
<dbReference type="GO" id="GO:0005576">
    <property type="term" value="C:extracellular region"/>
    <property type="evidence" value="ECO:0007669"/>
    <property type="project" value="InterPro"/>
</dbReference>
<evidence type="ECO:0000259" key="2">
    <source>
        <dbReference type="PROSITE" id="PS50940"/>
    </source>
</evidence>
<evidence type="ECO:0000313" key="3">
    <source>
        <dbReference type="EMBL" id="SSW99475.1"/>
    </source>
</evidence>
<dbReference type="PROSITE" id="PS50940">
    <property type="entry name" value="CHIT_BIND_II"/>
    <property type="match status" value="1"/>
</dbReference>
<keyword evidence="1" id="KW-0732">Signal</keyword>
<dbReference type="InterPro" id="IPR036508">
    <property type="entry name" value="Chitin-bd_dom_sf"/>
</dbReference>
<sequence>MKFAVFLAVIAITIAIAYCAEGIYDPRCPPYDPPNTKPTYLPHESDCTKYWMCSNGKRYEKICPPMETGERLHWDQKNEYCNWPYAANCQV</sequence>
<dbReference type="GO" id="GO:0008061">
    <property type="term" value="F:chitin binding"/>
    <property type="evidence" value="ECO:0007669"/>
    <property type="project" value="InterPro"/>
</dbReference>
<dbReference type="OMA" id="IAYCAEG"/>
<organism evidence="4">
    <name type="scientific">Culicoides sonorensis</name>
    <name type="common">Biting midge</name>
    <dbReference type="NCBI Taxonomy" id="179676"/>
    <lineage>
        <taxon>Eukaryota</taxon>
        <taxon>Metazoa</taxon>
        <taxon>Ecdysozoa</taxon>
        <taxon>Arthropoda</taxon>
        <taxon>Hexapoda</taxon>
        <taxon>Insecta</taxon>
        <taxon>Pterygota</taxon>
        <taxon>Neoptera</taxon>
        <taxon>Endopterygota</taxon>
        <taxon>Diptera</taxon>
        <taxon>Nematocera</taxon>
        <taxon>Chironomoidea</taxon>
        <taxon>Ceratopogonidae</taxon>
        <taxon>Ceratopogoninae</taxon>
        <taxon>Culicoides</taxon>
        <taxon>Monoculicoides</taxon>
    </lineage>
</organism>
<dbReference type="InterPro" id="IPR002557">
    <property type="entry name" value="Chitin-bd_dom"/>
</dbReference>
<feature type="signal peptide" evidence="1">
    <location>
        <begin position="1"/>
        <end position="19"/>
    </location>
</feature>
<evidence type="ECO:0000256" key="1">
    <source>
        <dbReference type="SAM" id="SignalP"/>
    </source>
</evidence>
<reference evidence="3" key="1">
    <citation type="submission" date="2018-04" db="EMBL/GenBank/DDBJ databases">
        <authorList>
            <person name="Go L.Y."/>
            <person name="Mitchell J.A."/>
        </authorList>
    </citation>
    <scope>NUCLEOTIDE SEQUENCE</scope>
    <source>
        <tissue evidence="3">Whole organism</tissue>
    </source>
</reference>
<dbReference type="VEuPathDB" id="VectorBase:CSON015613"/>
<name>A0A336LPX3_CULSO</name>
<evidence type="ECO:0000313" key="4">
    <source>
        <dbReference type="EMBL" id="SSX19855.1"/>
    </source>
</evidence>
<dbReference type="SMART" id="SM00494">
    <property type="entry name" value="ChtBD2"/>
    <property type="match status" value="1"/>
</dbReference>
<feature type="domain" description="Chitin-binding type-2" evidence="2">
    <location>
        <begin position="25"/>
        <end position="91"/>
    </location>
</feature>
<accession>A0A336LPX3</accession>
<dbReference type="SUPFAM" id="SSF57625">
    <property type="entry name" value="Invertebrate chitin-binding proteins"/>
    <property type="match status" value="1"/>
</dbReference>
<reference evidence="4" key="2">
    <citation type="submission" date="2018-07" db="EMBL/GenBank/DDBJ databases">
        <authorList>
            <person name="Quirk P.G."/>
            <person name="Krulwich T.A."/>
        </authorList>
    </citation>
    <scope>NUCLEOTIDE SEQUENCE</scope>
</reference>
<protein>
    <submittedName>
        <fullName evidence="4">CSON015613 protein</fullName>
    </submittedName>
</protein>
<dbReference type="EMBL" id="UFQS01000099">
    <property type="protein sequence ID" value="SSW99475.1"/>
    <property type="molecule type" value="Genomic_DNA"/>
</dbReference>
<feature type="chain" id="PRO_5033778309" evidence="1">
    <location>
        <begin position="20"/>
        <end position="91"/>
    </location>
</feature>
<proteinExistence type="predicted"/>
<dbReference type="EMBL" id="UFQT01000099">
    <property type="protein sequence ID" value="SSX19855.1"/>
    <property type="molecule type" value="Genomic_DNA"/>
</dbReference>
<dbReference type="AlphaFoldDB" id="A0A336LPX3"/>
<gene>
    <name evidence="4" type="primary">CSON015613</name>
</gene>